<keyword evidence="3" id="KW-0411">Iron-sulfur</keyword>
<dbReference type="Proteomes" id="UP000282654">
    <property type="component" value="Unassembled WGS sequence"/>
</dbReference>
<dbReference type="RefSeq" id="WP_123931431.1">
    <property type="nucleotide sequence ID" value="NZ_RKRE01000003.1"/>
</dbReference>
<evidence type="ECO:0000256" key="3">
    <source>
        <dbReference type="ARBA" id="ARBA00023014"/>
    </source>
</evidence>
<dbReference type="GO" id="GO:0046872">
    <property type="term" value="F:metal ion binding"/>
    <property type="evidence" value="ECO:0007669"/>
    <property type="project" value="UniProtKB-KW"/>
</dbReference>
<dbReference type="InterPro" id="IPR009051">
    <property type="entry name" value="Helical_ferredxn"/>
</dbReference>
<name>A0A3N5B1Y1_9THEO</name>
<reference evidence="5 6" key="1">
    <citation type="submission" date="2018-11" db="EMBL/GenBank/DDBJ databases">
        <title>Genomic Encyclopedia of Type Strains, Phase IV (KMG-IV): sequencing the most valuable type-strain genomes for metagenomic binning, comparative biology and taxonomic classification.</title>
        <authorList>
            <person name="Goeker M."/>
        </authorList>
    </citation>
    <scope>NUCLEOTIDE SEQUENCE [LARGE SCALE GENOMIC DNA]</scope>
    <source>
        <strain evidence="5 6">DSM 102936</strain>
    </source>
</reference>
<accession>A0A3N5B1Y1</accession>
<evidence type="ECO:0000313" key="6">
    <source>
        <dbReference type="Proteomes" id="UP000282654"/>
    </source>
</evidence>
<dbReference type="OrthoDB" id="9796486at2"/>
<dbReference type="InterPro" id="IPR017896">
    <property type="entry name" value="4Fe4S_Fe-S-bd"/>
</dbReference>
<dbReference type="SUPFAM" id="SSF46548">
    <property type="entry name" value="alpha-helical ferredoxin"/>
    <property type="match status" value="1"/>
</dbReference>
<feature type="domain" description="4Fe-4S ferredoxin-type" evidence="4">
    <location>
        <begin position="224"/>
        <end position="256"/>
    </location>
</feature>
<dbReference type="AlphaFoldDB" id="A0A3N5B1Y1"/>
<dbReference type="Gene3D" id="1.10.1060.10">
    <property type="entry name" value="Alpha-helical ferredoxin"/>
    <property type="match status" value="1"/>
</dbReference>
<dbReference type="EMBL" id="RKRE01000003">
    <property type="protein sequence ID" value="RPF42812.1"/>
    <property type="molecule type" value="Genomic_DNA"/>
</dbReference>
<dbReference type="PANTHER" id="PTHR40447:SF1">
    <property type="entry name" value="ANAEROBIC SULFITE REDUCTASE SUBUNIT A"/>
    <property type="match status" value="1"/>
</dbReference>
<dbReference type="PROSITE" id="PS00198">
    <property type="entry name" value="4FE4S_FER_1"/>
    <property type="match status" value="2"/>
</dbReference>
<evidence type="ECO:0000259" key="4">
    <source>
        <dbReference type="PROSITE" id="PS51379"/>
    </source>
</evidence>
<dbReference type="InterPro" id="IPR017900">
    <property type="entry name" value="4Fe4S_Fe_S_CS"/>
</dbReference>
<dbReference type="PROSITE" id="PS51379">
    <property type="entry name" value="4FE4S_FER_2"/>
    <property type="match status" value="2"/>
</dbReference>
<organism evidence="5 6">
    <name type="scientific">Thermodesulfitimonas autotrophica</name>
    <dbReference type="NCBI Taxonomy" id="1894989"/>
    <lineage>
        <taxon>Bacteria</taxon>
        <taxon>Bacillati</taxon>
        <taxon>Bacillota</taxon>
        <taxon>Clostridia</taxon>
        <taxon>Thermoanaerobacterales</taxon>
        <taxon>Thermoanaerobacteraceae</taxon>
        <taxon>Thermodesulfitimonas</taxon>
    </lineage>
</organism>
<evidence type="ECO:0000313" key="5">
    <source>
        <dbReference type="EMBL" id="RPF42812.1"/>
    </source>
</evidence>
<dbReference type="PANTHER" id="PTHR40447">
    <property type="entry name" value="ANAEROBIC SULFITE REDUCTASE SUBUNIT A"/>
    <property type="match status" value="1"/>
</dbReference>
<dbReference type="Pfam" id="PF17179">
    <property type="entry name" value="Fer4_22"/>
    <property type="match status" value="1"/>
</dbReference>
<evidence type="ECO:0000256" key="2">
    <source>
        <dbReference type="ARBA" id="ARBA00023004"/>
    </source>
</evidence>
<protein>
    <submittedName>
        <fullName evidence="5">4Fe-4S dicluster protein</fullName>
    </submittedName>
</protein>
<feature type="domain" description="4Fe-4S ferredoxin-type" evidence="4">
    <location>
        <begin position="301"/>
        <end position="332"/>
    </location>
</feature>
<evidence type="ECO:0000256" key="1">
    <source>
        <dbReference type="ARBA" id="ARBA00022723"/>
    </source>
</evidence>
<keyword evidence="1" id="KW-0479">Metal-binding</keyword>
<keyword evidence="6" id="KW-1185">Reference proteome</keyword>
<comment type="caution">
    <text evidence="5">The sequence shown here is derived from an EMBL/GenBank/DDBJ whole genome shotgun (WGS) entry which is preliminary data.</text>
</comment>
<dbReference type="GO" id="GO:0051536">
    <property type="term" value="F:iron-sulfur cluster binding"/>
    <property type="evidence" value="ECO:0007669"/>
    <property type="project" value="UniProtKB-KW"/>
</dbReference>
<keyword evidence="2" id="KW-0408">Iron</keyword>
<sequence>MVLKLLKKERLLSFLERLMQKFLLVAPVREGNLTVYRPVKAAAEVAVDAPKSVVPPKEWFFPQTEEIYRYATSKENLVLEENVLAPPAVLFGVRPCDLRSFQVLDAVFLQEPADRYYAARRENTLLIGMSCNTACPECFCTAYGISPLKGTGADIHLTDIGTAYLVEALTPKGEEIVLQDPEFYEEKVAGIDEALRAKEQALTAEFAVQVAVTDLPAKMAALFNHPYWEELSRRCLGCGICTYVCPTCHCFDITDENRGNTGKRLRCWDACLFRDYTLHTSGHNPRHALHQRLRNRFFHKLKYNLDRYGIEGCVGCGRCVALCPVNIDIREVIATVRGLQV</sequence>
<proteinExistence type="predicted"/>
<gene>
    <name evidence="5" type="ORF">EDD75_1924</name>
</gene>